<dbReference type="PANTHER" id="PTHR33164:SF99">
    <property type="entry name" value="MARR FAMILY REGULATORY PROTEIN"/>
    <property type="match status" value="1"/>
</dbReference>
<gene>
    <name evidence="3" type="ORF">CVD27_05275</name>
</gene>
<dbReference type="Pfam" id="PF12802">
    <property type="entry name" value="MarR_2"/>
    <property type="match status" value="1"/>
</dbReference>
<dbReference type="GO" id="GO:0006950">
    <property type="term" value="P:response to stress"/>
    <property type="evidence" value="ECO:0007669"/>
    <property type="project" value="TreeGrafter"/>
</dbReference>
<dbReference type="PANTHER" id="PTHR33164">
    <property type="entry name" value="TRANSCRIPTIONAL REGULATOR, MARR FAMILY"/>
    <property type="match status" value="1"/>
</dbReference>
<dbReference type="SMART" id="SM00347">
    <property type="entry name" value="HTH_MARR"/>
    <property type="match status" value="1"/>
</dbReference>
<protein>
    <submittedName>
        <fullName evidence="3">MarR family transcriptional regulator</fullName>
    </submittedName>
</protein>
<dbReference type="EMBL" id="PGVE01000028">
    <property type="protein sequence ID" value="PLS07094.1"/>
    <property type="molecule type" value="Genomic_DNA"/>
</dbReference>
<keyword evidence="1" id="KW-0238">DNA-binding</keyword>
<evidence type="ECO:0000256" key="1">
    <source>
        <dbReference type="ARBA" id="ARBA00023125"/>
    </source>
</evidence>
<dbReference type="AlphaFoldDB" id="A0A2N5HNK9"/>
<dbReference type="InterPro" id="IPR036388">
    <property type="entry name" value="WH-like_DNA-bd_sf"/>
</dbReference>
<dbReference type="Proteomes" id="UP000234950">
    <property type="component" value="Unassembled WGS sequence"/>
</dbReference>
<keyword evidence="4" id="KW-1185">Reference proteome</keyword>
<dbReference type="RefSeq" id="WP_101646835.1">
    <property type="nucleotide sequence ID" value="NZ_PGVE01000028.1"/>
</dbReference>
<organism evidence="3 4">
    <name type="scientific">Neobacillus cucumis</name>
    <dbReference type="NCBI Taxonomy" id="1740721"/>
    <lineage>
        <taxon>Bacteria</taxon>
        <taxon>Bacillati</taxon>
        <taxon>Bacillota</taxon>
        <taxon>Bacilli</taxon>
        <taxon>Bacillales</taxon>
        <taxon>Bacillaceae</taxon>
        <taxon>Neobacillus</taxon>
    </lineage>
</organism>
<dbReference type="InterPro" id="IPR000835">
    <property type="entry name" value="HTH_MarR-typ"/>
</dbReference>
<reference evidence="3 4" key="1">
    <citation type="submission" date="2017-11" db="EMBL/GenBank/DDBJ databases">
        <title>Comparitive Functional Genomics of Dry Heat Resistant strains isolated from the Viking Spacecraft.</title>
        <authorList>
            <person name="Seuylemezian A."/>
            <person name="Cooper K."/>
            <person name="Vaishampayan P."/>
        </authorList>
    </citation>
    <scope>NUCLEOTIDE SEQUENCE [LARGE SCALE GENOMIC DNA]</scope>
    <source>
        <strain evidence="3 4">V32-6</strain>
    </source>
</reference>
<evidence type="ECO:0000313" key="4">
    <source>
        <dbReference type="Proteomes" id="UP000234950"/>
    </source>
</evidence>
<evidence type="ECO:0000259" key="2">
    <source>
        <dbReference type="PROSITE" id="PS50995"/>
    </source>
</evidence>
<dbReference type="InterPro" id="IPR036390">
    <property type="entry name" value="WH_DNA-bd_sf"/>
</dbReference>
<dbReference type="Gene3D" id="1.10.10.10">
    <property type="entry name" value="Winged helix-like DNA-binding domain superfamily/Winged helix DNA-binding domain"/>
    <property type="match status" value="1"/>
</dbReference>
<comment type="caution">
    <text evidence="3">The sequence shown here is derived from an EMBL/GenBank/DDBJ whole genome shotgun (WGS) entry which is preliminary data.</text>
</comment>
<dbReference type="InterPro" id="IPR039422">
    <property type="entry name" value="MarR/SlyA-like"/>
</dbReference>
<dbReference type="GO" id="GO:0003700">
    <property type="term" value="F:DNA-binding transcription factor activity"/>
    <property type="evidence" value="ECO:0007669"/>
    <property type="project" value="InterPro"/>
</dbReference>
<dbReference type="PROSITE" id="PS50995">
    <property type="entry name" value="HTH_MARR_2"/>
    <property type="match status" value="1"/>
</dbReference>
<proteinExistence type="predicted"/>
<accession>A0A2N5HNK9</accession>
<feature type="domain" description="HTH marR-type" evidence="2">
    <location>
        <begin position="1"/>
        <end position="141"/>
    </location>
</feature>
<name>A0A2N5HNK9_9BACI</name>
<dbReference type="OrthoDB" id="5195026at2"/>
<sequence>MQQNQLITHWLSFSNLQMKITNELESSLQEKHQLSLNEFYVLLFLSEAPHKKLKLQQLQNRVGLSQSAMSRLVSRFEARDCGVLERNICIDDRRAIYTSLTAEGEVKLKNALVSFNETLERTFSKESVLEELQQITNQLKEDGSK</sequence>
<dbReference type="SUPFAM" id="SSF46785">
    <property type="entry name" value="Winged helix' DNA-binding domain"/>
    <property type="match status" value="1"/>
</dbReference>
<dbReference type="GO" id="GO:0003677">
    <property type="term" value="F:DNA binding"/>
    <property type="evidence" value="ECO:0007669"/>
    <property type="project" value="UniProtKB-KW"/>
</dbReference>
<evidence type="ECO:0000313" key="3">
    <source>
        <dbReference type="EMBL" id="PLS07094.1"/>
    </source>
</evidence>